<name>H5SK34_9BACT</name>
<dbReference type="EMBL" id="AP011750">
    <property type="protein sequence ID" value="BAL56520.1"/>
    <property type="molecule type" value="Genomic_DNA"/>
</dbReference>
<proteinExistence type="predicted"/>
<sequence length="77" mass="8810">MRAVRLGWGGEELSLVYRRYGQVLRAVRLEWGGEELSLVYRRYGQVLRAVRLELGGRVTACLKVRQVLRAVLQVGQP</sequence>
<evidence type="ECO:0000313" key="1">
    <source>
        <dbReference type="EMBL" id="BAL56520.1"/>
    </source>
</evidence>
<organism evidence="1">
    <name type="scientific">uncultured Bacteroidota bacterium</name>
    <dbReference type="NCBI Taxonomy" id="152509"/>
    <lineage>
        <taxon>Bacteria</taxon>
        <taxon>Pseudomonadati</taxon>
        <taxon>Bacteroidota</taxon>
        <taxon>environmental samples</taxon>
    </lineage>
</organism>
<protein>
    <submittedName>
        <fullName evidence="1">Uncharacterized protein</fullName>
    </submittedName>
</protein>
<accession>H5SK34</accession>
<reference evidence="1" key="1">
    <citation type="journal article" date="2005" name="Environ. Microbiol.">
        <title>Genetic and functional properties of uncultivated thermophilic crenarchaeotes from a subsurface gold mine as revealed by analysis of genome fragments.</title>
        <authorList>
            <person name="Nunoura T."/>
            <person name="Hirayama H."/>
            <person name="Takami H."/>
            <person name="Oida H."/>
            <person name="Nishi S."/>
            <person name="Shimamura S."/>
            <person name="Suzuki Y."/>
            <person name="Inagaki F."/>
            <person name="Takai K."/>
            <person name="Nealson K.H."/>
            <person name="Horikoshi K."/>
        </authorList>
    </citation>
    <scope>NUCLEOTIDE SEQUENCE</scope>
</reference>
<dbReference type="AlphaFoldDB" id="H5SK34"/>
<gene>
    <name evidence="1" type="ORF">HGMM_F40B03C08</name>
</gene>
<reference evidence="1" key="2">
    <citation type="journal article" date="2012" name="PLoS ONE">
        <title>A Deeply Branching Thermophilic Bacterium with an Ancient Acetyl-CoA Pathway Dominates a Subsurface Ecosystem.</title>
        <authorList>
            <person name="Takami H."/>
            <person name="Noguchi H."/>
            <person name="Takaki Y."/>
            <person name="Uchiyama I."/>
            <person name="Toyoda A."/>
            <person name="Nishi S."/>
            <person name="Chee G.-J."/>
            <person name="Arai W."/>
            <person name="Nunoura T."/>
            <person name="Itoh T."/>
            <person name="Hattori M."/>
            <person name="Takai K."/>
        </authorList>
    </citation>
    <scope>NUCLEOTIDE SEQUENCE</scope>
</reference>